<gene>
    <name evidence="1" type="ORF">V6N11_060250</name>
</gene>
<accession>A0ABR2QPS7</accession>
<evidence type="ECO:0000313" key="2">
    <source>
        <dbReference type="Proteomes" id="UP001396334"/>
    </source>
</evidence>
<reference evidence="1 2" key="1">
    <citation type="journal article" date="2024" name="G3 (Bethesda)">
        <title>Genome assembly of Hibiscus sabdariffa L. provides insights into metabolisms of medicinal natural products.</title>
        <authorList>
            <person name="Kim T."/>
        </authorList>
    </citation>
    <scope>NUCLEOTIDE SEQUENCE [LARGE SCALE GENOMIC DNA]</scope>
    <source>
        <strain evidence="1">TK-2024</strain>
        <tissue evidence="1">Old leaves</tissue>
    </source>
</reference>
<sequence length="420" mass="46415">MFWAKLRLSNQYKKVGAISDVVDGRTFKEVLLGYSKKSVEKVCARCKGETTEGSLSKEEPKGLVPLLAEPLQIEVEKGDKGWLKNCLVGQISAMYDACFVQQVLRSEGFKVKVCHWFGFYVITWFEEEEQIEIFWDLRDSTLKAWLDDVDNVENFSSSQKLRVWLSIEGLPHGAWAESVFNRIASWWGKVIKIDPETAAKSRLDSARILGDGFNKAANNVELIAESLSADSVGVGDTCAVSLNKSAPPQNGPLTPQVSLGLRGVEKENLIEVQVEAGSETLSLSSHSVSIEPKFDAVSILYSIKPKLIRHIKSNSPFGIHSNSLQLGVAGSSQLKKSSPSLGKKKVNHFPSSDRNICTGLGAPLARVGRAKRVPSLSNFEPKWVEARASMEVCDAVGLIFNEDREVILERFMELEKNAEV</sequence>
<proteinExistence type="predicted"/>
<name>A0ABR2QPS7_9ROSI</name>
<evidence type="ECO:0000313" key="1">
    <source>
        <dbReference type="EMBL" id="KAK9002666.1"/>
    </source>
</evidence>
<comment type="caution">
    <text evidence="1">The sequence shown here is derived from an EMBL/GenBank/DDBJ whole genome shotgun (WGS) entry which is preliminary data.</text>
</comment>
<dbReference type="Proteomes" id="UP001396334">
    <property type="component" value="Unassembled WGS sequence"/>
</dbReference>
<keyword evidence="2" id="KW-1185">Reference proteome</keyword>
<organism evidence="1 2">
    <name type="scientific">Hibiscus sabdariffa</name>
    <name type="common">roselle</name>
    <dbReference type="NCBI Taxonomy" id="183260"/>
    <lineage>
        <taxon>Eukaryota</taxon>
        <taxon>Viridiplantae</taxon>
        <taxon>Streptophyta</taxon>
        <taxon>Embryophyta</taxon>
        <taxon>Tracheophyta</taxon>
        <taxon>Spermatophyta</taxon>
        <taxon>Magnoliopsida</taxon>
        <taxon>eudicotyledons</taxon>
        <taxon>Gunneridae</taxon>
        <taxon>Pentapetalae</taxon>
        <taxon>rosids</taxon>
        <taxon>malvids</taxon>
        <taxon>Malvales</taxon>
        <taxon>Malvaceae</taxon>
        <taxon>Malvoideae</taxon>
        <taxon>Hibiscus</taxon>
    </lineage>
</organism>
<protein>
    <recommendedName>
        <fullName evidence="3">DUF4283 domain-containing protein</fullName>
    </recommendedName>
</protein>
<evidence type="ECO:0008006" key="3">
    <source>
        <dbReference type="Google" id="ProtNLM"/>
    </source>
</evidence>
<dbReference type="EMBL" id="JBBPBN010000034">
    <property type="protein sequence ID" value="KAK9002666.1"/>
    <property type="molecule type" value="Genomic_DNA"/>
</dbReference>